<protein>
    <submittedName>
        <fullName evidence="1">Uncharacterized protein</fullName>
    </submittedName>
</protein>
<dbReference type="EMBL" id="JXLN01001365">
    <property type="protein sequence ID" value="KPM02260.1"/>
    <property type="molecule type" value="Genomic_DNA"/>
</dbReference>
<proteinExistence type="predicted"/>
<dbReference type="AlphaFoldDB" id="A0A131ZVX2"/>
<evidence type="ECO:0000313" key="1">
    <source>
        <dbReference type="EMBL" id="KPM02260.1"/>
    </source>
</evidence>
<comment type="caution">
    <text evidence="1">The sequence shown here is derived from an EMBL/GenBank/DDBJ whole genome shotgun (WGS) entry which is preliminary data.</text>
</comment>
<accession>A0A131ZVX2</accession>
<reference evidence="1 2" key="1">
    <citation type="journal article" date="2015" name="Parasit. Vectors">
        <title>Draft genome of the scabies mite.</title>
        <authorList>
            <person name="Rider S.D.Jr."/>
            <person name="Morgan M.S."/>
            <person name="Arlian L.G."/>
        </authorList>
    </citation>
    <scope>NUCLEOTIDE SEQUENCE [LARGE SCALE GENOMIC DNA]</scope>
    <source>
        <strain evidence="1">Arlian Lab</strain>
    </source>
</reference>
<dbReference type="Proteomes" id="UP000616769">
    <property type="component" value="Unassembled WGS sequence"/>
</dbReference>
<evidence type="ECO:0000313" key="2">
    <source>
        <dbReference type="Proteomes" id="UP000616769"/>
    </source>
</evidence>
<gene>
    <name evidence="1" type="ORF">QR98_0006690</name>
</gene>
<organism evidence="1 2">
    <name type="scientific">Sarcoptes scabiei</name>
    <name type="common">Itch mite</name>
    <name type="synonym">Acarus scabiei</name>
    <dbReference type="NCBI Taxonomy" id="52283"/>
    <lineage>
        <taxon>Eukaryota</taxon>
        <taxon>Metazoa</taxon>
        <taxon>Ecdysozoa</taxon>
        <taxon>Arthropoda</taxon>
        <taxon>Chelicerata</taxon>
        <taxon>Arachnida</taxon>
        <taxon>Acari</taxon>
        <taxon>Acariformes</taxon>
        <taxon>Sarcoptiformes</taxon>
        <taxon>Astigmata</taxon>
        <taxon>Psoroptidia</taxon>
        <taxon>Sarcoptoidea</taxon>
        <taxon>Sarcoptidae</taxon>
        <taxon>Sarcoptinae</taxon>
        <taxon>Sarcoptes</taxon>
    </lineage>
</organism>
<name>A0A131ZVX2_SARSC</name>
<sequence>MHKSLQQHGAFYHQVQTTVFIKRNR</sequence>
<dbReference type="VEuPathDB" id="VectorBase:SSCA006418"/>